<dbReference type="Gene3D" id="3.40.50.1220">
    <property type="entry name" value="TPP-binding domain"/>
    <property type="match status" value="1"/>
</dbReference>
<dbReference type="PIRSF" id="PIRSF000089">
    <property type="entry name" value="Electra_flavoP_a"/>
    <property type="match status" value="1"/>
</dbReference>
<feature type="binding site" evidence="4">
    <location>
        <position position="206"/>
    </location>
    <ligand>
        <name>FAD</name>
        <dbReference type="ChEBI" id="CHEBI:57692"/>
    </ligand>
</feature>
<gene>
    <name evidence="6" type="ORF">QQX10_11955</name>
</gene>
<comment type="cofactor">
    <cofactor evidence="4">
        <name>FAD</name>
        <dbReference type="ChEBI" id="CHEBI:57692"/>
    </cofactor>
    <text evidence="4">Binds 1 FAD per dimer.</text>
</comment>
<feature type="domain" description="Electron transfer flavoprotein alpha/beta-subunit N-terminal" evidence="5">
    <location>
        <begin position="4"/>
        <end position="185"/>
    </location>
</feature>
<organism evidence="6 7">
    <name type="scientific">Demequina lignilytica</name>
    <dbReference type="NCBI Taxonomy" id="3051663"/>
    <lineage>
        <taxon>Bacteria</taxon>
        <taxon>Bacillati</taxon>
        <taxon>Actinomycetota</taxon>
        <taxon>Actinomycetes</taxon>
        <taxon>Micrococcales</taxon>
        <taxon>Demequinaceae</taxon>
        <taxon>Demequina</taxon>
    </lineage>
</organism>
<feature type="binding site" evidence="4">
    <location>
        <position position="281"/>
    </location>
    <ligand>
        <name>FAD</name>
        <dbReference type="ChEBI" id="CHEBI:57692"/>
    </ligand>
</feature>
<dbReference type="Gene3D" id="3.40.50.620">
    <property type="entry name" value="HUPs"/>
    <property type="match status" value="1"/>
</dbReference>
<keyword evidence="4" id="KW-0285">Flavoprotein</keyword>
<dbReference type="GO" id="GO:0033539">
    <property type="term" value="P:fatty acid beta-oxidation using acyl-CoA dehydrogenase"/>
    <property type="evidence" value="ECO:0007669"/>
    <property type="project" value="TreeGrafter"/>
</dbReference>
<name>A0AAW7M2A2_9MICO</name>
<dbReference type="RefSeq" id="WP_301121012.1">
    <property type="nucleotide sequence ID" value="NZ_JAUHPX010000008.1"/>
</dbReference>
<dbReference type="InterPro" id="IPR014731">
    <property type="entry name" value="ETF_asu_C"/>
</dbReference>
<dbReference type="GO" id="GO:0009055">
    <property type="term" value="F:electron transfer activity"/>
    <property type="evidence" value="ECO:0007669"/>
    <property type="project" value="InterPro"/>
</dbReference>
<dbReference type="EMBL" id="JAUHPX010000008">
    <property type="protein sequence ID" value="MDN4488878.1"/>
    <property type="molecule type" value="Genomic_DNA"/>
</dbReference>
<dbReference type="SUPFAM" id="SSF52402">
    <property type="entry name" value="Adenine nucleotide alpha hydrolases-like"/>
    <property type="match status" value="1"/>
</dbReference>
<evidence type="ECO:0000256" key="4">
    <source>
        <dbReference type="PIRSR" id="PIRSR000089-1"/>
    </source>
</evidence>
<dbReference type="SUPFAM" id="SSF52467">
    <property type="entry name" value="DHS-like NAD/FAD-binding domain"/>
    <property type="match status" value="1"/>
</dbReference>
<comment type="function">
    <text evidence="3">The electron transfer flavoprotein serves as a specific electron acceptor for other dehydrogenases. It transfers the electrons to the main respiratory chain via ETF-ubiquinone oxidoreductase (ETF dehydrogenase).</text>
</comment>
<evidence type="ECO:0000256" key="1">
    <source>
        <dbReference type="ARBA" id="ARBA00005817"/>
    </source>
</evidence>
<accession>A0AAW7M2A2</accession>
<dbReference type="PANTHER" id="PTHR43153">
    <property type="entry name" value="ELECTRON TRANSFER FLAVOPROTEIN ALPHA"/>
    <property type="match status" value="1"/>
</dbReference>
<keyword evidence="4" id="KW-0274">FAD</keyword>
<evidence type="ECO:0000259" key="5">
    <source>
        <dbReference type="SMART" id="SM00893"/>
    </source>
</evidence>
<feature type="binding site" evidence="4">
    <location>
        <begin position="260"/>
        <end position="267"/>
    </location>
    <ligand>
        <name>FAD</name>
        <dbReference type="ChEBI" id="CHEBI:57692"/>
    </ligand>
</feature>
<feature type="binding site" evidence="4">
    <location>
        <begin position="229"/>
        <end position="230"/>
    </location>
    <ligand>
        <name>FAD</name>
        <dbReference type="ChEBI" id="CHEBI:57692"/>
    </ligand>
</feature>
<dbReference type="InterPro" id="IPR014729">
    <property type="entry name" value="Rossmann-like_a/b/a_fold"/>
</dbReference>
<protein>
    <submittedName>
        <fullName evidence="6">Electron transfer flavoprotein subunit alpha/FixB family protein</fullName>
    </submittedName>
</protein>
<dbReference type="Pfam" id="PF00766">
    <property type="entry name" value="ETF_alpha"/>
    <property type="match status" value="1"/>
</dbReference>
<comment type="similarity">
    <text evidence="1">Belongs to the ETF alpha-subunit/FixB family.</text>
</comment>
<evidence type="ECO:0000256" key="2">
    <source>
        <dbReference type="ARBA" id="ARBA00011355"/>
    </source>
</evidence>
<reference evidence="6" key="1">
    <citation type="submission" date="2023-06" db="EMBL/GenBank/DDBJ databases">
        <title>Sysu t00039.</title>
        <authorList>
            <person name="Gao L."/>
            <person name="Fang B.-Z."/>
            <person name="Li W.-J."/>
        </authorList>
    </citation>
    <scope>NUCLEOTIDE SEQUENCE</scope>
    <source>
        <strain evidence="6">SYSU T00039</strain>
    </source>
</reference>
<dbReference type="SMART" id="SM00893">
    <property type="entry name" value="ETF"/>
    <property type="match status" value="1"/>
</dbReference>
<dbReference type="Proteomes" id="UP001172737">
    <property type="component" value="Unassembled WGS sequence"/>
</dbReference>
<evidence type="ECO:0000256" key="3">
    <source>
        <dbReference type="ARBA" id="ARBA00025649"/>
    </source>
</evidence>
<keyword evidence="7" id="KW-1185">Reference proteome</keyword>
<evidence type="ECO:0000313" key="7">
    <source>
        <dbReference type="Proteomes" id="UP001172737"/>
    </source>
</evidence>
<sequence>MTTVAVLVEARGGEATQPTHEAITLARTLGTPVAVWLGGAPDPAQNARLGIHGAAEVRVVPAADEARQPARAAAALAAATQDADIVLMISTFVNKEIATRLALLTGAGVVVDAAGVELVDGHVETLQTVFAATWDVRTRIAADKAIVAVRPNTTLASPAEETGAATTVVVDVELPEVAETIVSVEPVPASEGVPLAEAPVVVSGGRGTNGDYALVSELAELLGGAVGASRDATDEGWISHEHMVGQTGTTVTPALYVACGISGAVHHRGGMQASGTIVAVNIDPDAPIFEIADFGVVGDLNDVLPQAIARIEEHRRG</sequence>
<dbReference type="AlphaFoldDB" id="A0AAW7M2A2"/>
<comment type="subunit">
    <text evidence="2">Heterodimer of an alpha and a beta subunit.</text>
</comment>
<dbReference type="InterPro" id="IPR029035">
    <property type="entry name" value="DHS-like_NAD/FAD-binding_dom"/>
</dbReference>
<dbReference type="Pfam" id="PF01012">
    <property type="entry name" value="ETF"/>
    <property type="match status" value="1"/>
</dbReference>
<dbReference type="InterPro" id="IPR014730">
    <property type="entry name" value="ETF_a/b_N"/>
</dbReference>
<evidence type="ECO:0000313" key="6">
    <source>
        <dbReference type="EMBL" id="MDN4488878.1"/>
    </source>
</evidence>
<proteinExistence type="inferred from homology"/>
<comment type="caution">
    <text evidence="6">The sequence shown here is derived from an EMBL/GenBank/DDBJ whole genome shotgun (WGS) entry which is preliminary data.</text>
</comment>
<dbReference type="PANTHER" id="PTHR43153:SF1">
    <property type="entry name" value="ELECTRON TRANSFER FLAVOPROTEIN SUBUNIT ALPHA, MITOCHONDRIAL"/>
    <property type="match status" value="1"/>
</dbReference>
<dbReference type="GO" id="GO:0050660">
    <property type="term" value="F:flavin adenine dinucleotide binding"/>
    <property type="evidence" value="ECO:0007669"/>
    <property type="project" value="InterPro"/>
</dbReference>
<dbReference type="InterPro" id="IPR001308">
    <property type="entry name" value="ETF_a/FixB"/>
</dbReference>